<evidence type="ECO:0000313" key="3">
    <source>
        <dbReference type="Proteomes" id="UP000319976"/>
    </source>
</evidence>
<dbReference type="GO" id="GO:0016989">
    <property type="term" value="F:sigma factor antagonist activity"/>
    <property type="evidence" value="ECO:0007669"/>
    <property type="project" value="TreeGrafter"/>
</dbReference>
<dbReference type="PANTHER" id="PTHR30273:SF2">
    <property type="entry name" value="PROTEIN FECR"/>
    <property type="match status" value="1"/>
</dbReference>
<dbReference type="InterPro" id="IPR012373">
    <property type="entry name" value="Ferrdict_sens_TM"/>
</dbReference>
<keyword evidence="3" id="KW-1185">Reference proteome</keyword>
<dbReference type="Proteomes" id="UP000319976">
    <property type="component" value="Chromosome"/>
</dbReference>
<dbReference type="EMBL" id="CP036316">
    <property type="protein sequence ID" value="QDT66511.1"/>
    <property type="molecule type" value="Genomic_DNA"/>
</dbReference>
<protein>
    <submittedName>
        <fullName evidence="2">FecR protein</fullName>
    </submittedName>
</protein>
<keyword evidence="1" id="KW-1133">Transmembrane helix</keyword>
<dbReference type="AlphaFoldDB" id="A0A517TDR3"/>
<dbReference type="PANTHER" id="PTHR30273">
    <property type="entry name" value="PERIPLASMIC SIGNAL SENSOR AND SIGMA FACTOR ACTIVATOR FECR-RELATED"/>
    <property type="match status" value="1"/>
</dbReference>
<dbReference type="RefSeq" id="WP_145265654.1">
    <property type="nucleotide sequence ID" value="NZ_CP036316.1"/>
</dbReference>
<sequence length="451" mass="48883">MSKVPSKIVEVRRLADAICSGTIDIPGYARLDELLRDDLIHCQTFVEYMDFHADLIRRRRGLDDEQHLLDVLAAESLKKPVRFSVRNISIGISIVVTACAMAFVLVGWPLIQGMLVPSQIGVISTVSADVEWQNQKLEPGDIVRRLDRLHLLKGAATIETLSGSTISLLGPCVVKLDQSLKTDLITGTVAVKVVPQDHGYTISTFDGQVVDLGTKFVVERDGAMGTRIAVEQGRVRATLIDGAGIELKSIELTAGHAGQLDRNLGTAGELNWDLGVDQLVERMDRVQAGIKRVNGAARISSQTLANMTEGDIRTSDHVLIVPERRGVVLKKPLSVKGMNGTVTLGAGTVVDSYLVHYDPGEFNSRAPVGSVEFDGKILAVIGSVSELLSTDGEFAMGDARFSTEEYRGLETGPDLDQVTVDDGGDMLSFNLHMLPPNYLDQCRVLVARSSQ</sequence>
<evidence type="ECO:0000256" key="1">
    <source>
        <dbReference type="SAM" id="Phobius"/>
    </source>
</evidence>
<organism evidence="2 3">
    <name type="scientific">Calycomorphotria hydatis</name>
    <dbReference type="NCBI Taxonomy" id="2528027"/>
    <lineage>
        <taxon>Bacteria</taxon>
        <taxon>Pseudomonadati</taxon>
        <taxon>Planctomycetota</taxon>
        <taxon>Planctomycetia</taxon>
        <taxon>Planctomycetales</taxon>
        <taxon>Planctomycetaceae</taxon>
        <taxon>Calycomorphotria</taxon>
    </lineage>
</organism>
<keyword evidence="1" id="KW-0812">Transmembrane</keyword>
<name>A0A517TDR3_9PLAN</name>
<keyword evidence="1" id="KW-0472">Membrane</keyword>
<proteinExistence type="predicted"/>
<reference evidence="2 3" key="1">
    <citation type="submission" date="2019-02" db="EMBL/GenBank/DDBJ databases">
        <title>Deep-cultivation of Planctomycetes and their phenomic and genomic characterization uncovers novel biology.</title>
        <authorList>
            <person name="Wiegand S."/>
            <person name="Jogler M."/>
            <person name="Boedeker C."/>
            <person name="Pinto D."/>
            <person name="Vollmers J."/>
            <person name="Rivas-Marin E."/>
            <person name="Kohn T."/>
            <person name="Peeters S.H."/>
            <person name="Heuer A."/>
            <person name="Rast P."/>
            <person name="Oberbeckmann S."/>
            <person name="Bunk B."/>
            <person name="Jeske O."/>
            <person name="Meyerdierks A."/>
            <person name="Storesund J.E."/>
            <person name="Kallscheuer N."/>
            <person name="Luecker S."/>
            <person name="Lage O.M."/>
            <person name="Pohl T."/>
            <person name="Merkel B.J."/>
            <person name="Hornburger P."/>
            <person name="Mueller R.-W."/>
            <person name="Bruemmer F."/>
            <person name="Labrenz M."/>
            <person name="Spormann A.M."/>
            <person name="Op den Camp H."/>
            <person name="Overmann J."/>
            <person name="Amann R."/>
            <person name="Jetten M.S.M."/>
            <person name="Mascher T."/>
            <person name="Medema M.H."/>
            <person name="Devos D.P."/>
            <person name="Kaster A.-K."/>
            <person name="Ovreas L."/>
            <person name="Rohde M."/>
            <person name="Galperin M.Y."/>
            <person name="Jogler C."/>
        </authorList>
    </citation>
    <scope>NUCLEOTIDE SEQUENCE [LARGE SCALE GENOMIC DNA]</scope>
    <source>
        <strain evidence="2 3">V22</strain>
    </source>
</reference>
<gene>
    <name evidence="2" type="ORF">V22_37790</name>
</gene>
<dbReference type="OrthoDB" id="236746at2"/>
<evidence type="ECO:0000313" key="2">
    <source>
        <dbReference type="EMBL" id="QDT66511.1"/>
    </source>
</evidence>
<feature type="transmembrane region" description="Helical" evidence="1">
    <location>
        <begin position="88"/>
        <end position="111"/>
    </location>
</feature>
<dbReference type="Gene3D" id="2.60.120.1440">
    <property type="match status" value="1"/>
</dbReference>
<dbReference type="KEGG" id="chya:V22_37790"/>
<accession>A0A517TDR3</accession>